<sequence>MAKRYLRPFYICSSLRRHVNCRPPLCLNNFLYPHHRQFQSSVPALTSAGNSRDLQLHHDKAECMSNGSLYLDASSISPGNAPLTRWLTSSIHERTVIQSPVLRRKSAREKLHEKLPRKTDFDPLSRNPWARALASPVRMCSATHARLPKELLSCFGLVEHPQSEEPWMMPIDFLRDEMNSMALKVDQTTEVEKHSIEEVNIEGNETTVNQVPDDGTPADDPVQPKKKTSRFLKIRLANNTVLLSKLSKGKNVHVTRSLLPHRWKSPRGPLTNKDHEKVVWREDLPEFVLTHLRKSVIRAIKNCCNIGRDHRWSPLDLDPKFTLADGLTNALEKLGELKNMKCSAVLLLQASPENGNEDASPVQELIDLPLHETQIPLFNLPRLFSRDNLLELREHHDLFCRDAVLLRPSGNSTVQTILGLWKLQSYLTVGAS</sequence>
<proteinExistence type="predicted"/>
<organism evidence="1">
    <name type="scientific">Ophidiomyces ophidiicola</name>
    <dbReference type="NCBI Taxonomy" id="1387563"/>
    <lineage>
        <taxon>Eukaryota</taxon>
        <taxon>Fungi</taxon>
        <taxon>Dikarya</taxon>
        <taxon>Ascomycota</taxon>
        <taxon>Pezizomycotina</taxon>
        <taxon>Eurotiomycetes</taxon>
        <taxon>Eurotiomycetidae</taxon>
        <taxon>Onygenales</taxon>
        <taxon>Onygenaceae</taxon>
        <taxon>Ophidiomyces</taxon>
    </lineage>
</organism>
<gene>
    <name evidence="1" type="ORF">LOY88_006478</name>
</gene>
<protein>
    <submittedName>
        <fullName evidence="1">Uncharacterized protein</fullName>
    </submittedName>
</protein>
<reference evidence="1" key="1">
    <citation type="journal article" date="2022" name="bioRxiv">
        <title>Population genetic analysis of Ophidiomyces ophidiicola, the causative agent of snake fungal disease, indicates recent introductions to the USA.</title>
        <authorList>
            <person name="Ladner J.T."/>
            <person name="Palmer J.M."/>
            <person name="Ettinger C.L."/>
            <person name="Stajich J.E."/>
            <person name="Farrell T.M."/>
            <person name="Glorioso B.M."/>
            <person name="Lawson B."/>
            <person name="Price S.J."/>
            <person name="Stengle A.G."/>
            <person name="Grear D.A."/>
            <person name="Lorch J.M."/>
        </authorList>
    </citation>
    <scope>NUCLEOTIDE SEQUENCE</scope>
    <source>
        <strain evidence="1">NWHC 24266-5</strain>
    </source>
</reference>
<accession>A0ACB8UMS0</accession>
<dbReference type="EMBL" id="JALBCA010000158">
    <property type="protein sequence ID" value="KAI2381920.1"/>
    <property type="molecule type" value="Genomic_DNA"/>
</dbReference>
<evidence type="ECO:0000313" key="1">
    <source>
        <dbReference type="EMBL" id="KAI2381920.1"/>
    </source>
</evidence>
<comment type="caution">
    <text evidence="1">The sequence shown here is derived from an EMBL/GenBank/DDBJ whole genome shotgun (WGS) entry which is preliminary data.</text>
</comment>
<name>A0ACB8UMS0_9EURO</name>